<keyword evidence="2" id="KW-0378">Hydrolase</keyword>
<dbReference type="InterPro" id="IPR004274">
    <property type="entry name" value="FCP1_dom"/>
</dbReference>
<name>A0ABT8TA75_9GAMM</name>
<evidence type="ECO:0000259" key="1">
    <source>
        <dbReference type="PROSITE" id="PS50969"/>
    </source>
</evidence>
<dbReference type="InterPro" id="IPR023214">
    <property type="entry name" value="HAD_sf"/>
</dbReference>
<feature type="domain" description="FCP1 homology" evidence="1">
    <location>
        <begin position="4"/>
        <end position="181"/>
    </location>
</feature>
<dbReference type="InterPro" id="IPR036412">
    <property type="entry name" value="HAD-like_sf"/>
</dbReference>
<reference evidence="2" key="1">
    <citation type="submission" date="2023-07" db="EMBL/GenBank/DDBJ databases">
        <title>Gilvimarinus algae sp. nov., isolated from the surface of Kelp.</title>
        <authorList>
            <person name="Sun Y.Y."/>
            <person name="Gong Y."/>
            <person name="Du Z.J."/>
        </authorList>
    </citation>
    <scope>NUCLEOTIDE SEQUENCE</scope>
    <source>
        <strain evidence="2">SDUM040014</strain>
    </source>
</reference>
<dbReference type="PANTHER" id="PTHR12210">
    <property type="entry name" value="DULLARD PROTEIN PHOSPHATASE"/>
    <property type="match status" value="1"/>
</dbReference>
<dbReference type="PROSITE" id="PS50969">
    <property type="entry name" value="FCP1"/>
    <property type="match status" value="1"/>
</dbReference>
<dbReference type="Proteomes" id="UP001168380">
    <property type="component" value="Unassembled WGS sequence"/>
</dbReference>
<gene>
    <name evidence="2" type="ORF">QWI16_01850</name>
</gene>
<dbReference type="Gene3D" id="3.40.50.1000">
    <property type="entry name" value="HAD superfamily/HAD-like"/>
    <property type="match status" value="1"/>
</dbReference>
<dbReference type="EC" id="3.1.3.-" evidence="2"/>
<evidence type="ECO:0000313" key="2">
    <source>
        <dbReference type="EMBL" id="MDO3380898.1"/>
    </source>
</evidence>
<proteinExistence type="predicted"/>
<dbReference type="RefSeq" id="WP_302711021.1">
    <property type="nucleotide sequence ID" value="NZ_JAULRT010000032.1"/>
</dbReference>
<accession>A0ABT8TA75</accession>
<dbReference type="EMBL" id="JAULRT010000032">
    <property type="protein sequence ID" value="MDO3380898.1"/>
    <property type="molecule type" value="Genomic_DNA"/>
</dbReference>
<dbReference type="Pfam" id="PF03031">
    <property type="entry name" value="NIF"/>
    <property type="match status" value="1"/>
</dbReference>
<organism evidence="2 3">
    <name type="scientific">Gilvimarinus algae</name>
    <dbReference type="NCBI Taxonomy" id="3058037"/>
    <lineage>
        <taxon>Bacteria</taxon>
        <taxon>Pseudomonadati</taxon>
        <taxon>Pseudomonadota</taxon>
        <taxon>Gammaproteobacteria</taxon>
        <taxon>Cellvibrionales</taxon>
        <taxon>Cellvibrionaceae</taxon>
        <taxon>Gilvimarinus</taxon>
    </lineage>
</organism>
<keyword evidence="3" id="KW-1185">Reference proteome</keyword>
<sequence length="362" mass="41374">MAIEDRNRRLLVLDVDNTLLHTPVYDPTTSLLAGLPQSKSSFYDSLPEGGIEIERNSPLKVYPRPHLQEFLSNVQALGYDLALFSTATEAYIHSVLPACEVQLDRFVEVIGKETLRPCGGGKIKDVSQFVDLGYNLKDIVVVDDSRDIHVHPDAVISISPFYVTNKYWAEDSELISVIEKLKYIGRRSLVELREQYWHETTREEHIRQLAVAAFNNQSHKPLPFRPEVFKKVLVDVDHVPDELPPIDLSIDRFLIYKDRKLVGGAEKKDNTLHIINFFPNEWNQFLSDINIVPLNKNTINSFLWSSKRVELQEMCQFLGYNVSVDDPFTLAAVTLQLIDFQGLHILALQEDSLNETPSLFDL</sequence>
<dbReference type="GO" id="GO:0016787">
    <property type="term" value="F:hydrolase activity"/>
    <property type="evidence" value="ECO:0007669"/>
    <property type="project" value="UniProtKB-KW"/>
</dbReference>
<dbReference type="SUPFAM" id="SSF56784">
    <property type="entry name" value="HAD-like"/>
    <property type="match status" value="1"/>
</dbReference>
<dbReference type="SMART" id="SM00577">
    <property type="entry name" value="CPDc"/>
    <property type="match status" value="1"/>
</dbReference>
<evidence type="ECO:0000313" key="3">
    <source>
        <dbReference type="Proteomes" id="UP001168380"/>
    </source>
</evidence>
<protein>
    <submittedName>
        <fullName evidence="2">HAD family hydrolase</fullName>
        <ecNumber evidence="2">3.1.3.-</ecNumber>
    </submittedName>
</protein>
<dbReference type="InterPro" id="IPR050365">
    <property type="entry name" value="TIM50"/>
</dbReference>
<comment type="caution">
    <text evidence="2">The sequence shown here is derived from an EMBL/GenBank/DDBJ whole genome shotgun (WGS) entry which is preliminary data.</text>
</comment>